<accession>A0A8J3IYP9</accession>
<evidence type="ECO:0000313" key="6">
    <source>
        <dbReference type="Proteomes" id="UP000612808"/>
    </source>
</evidence>
<gene>
    <name evidence="5" type="ORF">Aru02nite_21390</name>
</gene>
<dbReference type="AlphaFoldDB" id="A0A8J3IYP9"/>
<evidence type="ECO:0000256" key="3">
    <source>
        <dbReference type="ARBA" id="ARBA00022729"/>
    </source>
</evidence>
<dbReference type="GO" id="GO:0030313">
    <property type="term" value="C:cell envelope"/>
    <property type="evidence" value="ECO:0007669"/>
    <property type="project" value="UniProtKB-SubCell"/>
</dbReference>
<dbReference type="InterPro" id="IPR028082">
    <property type="entry name" value="Peripla_BP_I"/>
</dbReference>
<dbReference type="Gene3D" id="3.40.50.2300">
    <property type="match status" value="2"/>
</dbReference>
<protein>
    <submittedName>
        <fullName evidence="5">ABC transporter substrate-binding protein</fullName>
    </submittedName>
</protein>
<proteinExistence type="inferred from homology"/>
<feature type="domain" description="Periplasmic binding protein" evidence="4">
    <location>
        <begin position="32"/>
        <end position="290"/>
    </location>
</feature>
<evidence type="ECO:0000256" key="2">
    <source>
        <dbReference type="ARBA" id="ARBA00007639"/>
    </source>
</evidence>
<comment type="subcellular location">
    <subcellularLocation>
        <location evidence="1">Cell envelope</location>
    </subcellularLocation>
</comment>
<dbReference type="CDD" id="cd01536">
    <property type="entry name" value="PBP1_ABC_sugar_binding-like"/>
    <property type="match status" value="1"/>
</dbReference>
<dbReference type="Pfam" id="PF13407">
    <property type="entry name" value="Peripla_BP_4"/>
    <property type="match status" value="1"/>
</dbReference>
<dbReference type="InterPro" id="IPR025997">
    <property type="entry name" value="SBP_2_dom"/>
</dbReference>
<dbReference type="EMBL" id="BOMB01000012">
    <property type="protein sequence ID" value="GID11250.1"/>
    <property type="molecule type" value="Genomic_DNA"/>
</dbReference>
<dbReference type="GO" id="GO:0030246">
    <property type="term" value="F:carbohydrate binding"/>
    <property type="evidence" value="ECO:0007669"/>
    <property type="project" value="UniProtKB-ARBA"/>
</dbReference>
<comment type="caution">
    <text evidence="5">The sequence shown here is derived from an EMBL/GenBank/DDBJ whole genome shotgun (WGS) entry which is preliminary data.</text>
</comment>
<evidence type="ECO:0000259" key="4">
    <source>
        <dbReference type="Pfam" id="PF13407"/>
    </source>
</evidence>
<evidence type="ECO:0000313" key="5">
    <source>
        <dbReference type="EMBL" id="GID11250.1"/>
    </source>
</evidence>
<dbReference type="SUPFAM" id="SSF53822">
    <property type="entry name" value="Periplasmic binding protein-like I"/>
    <property type="match status" value="1"/>
</dbReference>
<reference evidence="5" key="1">
    <citation type="submission" date="2021-01" db="EMBL/GenBank/DDBJ databases">
        <title>Whole genome shotgun sequence of Actinocatenispora rupis NBRC 107355.</title>
        <authorList>
            <person name="Komaki H."/>
            <person name="Tamura T."/>
        </authorList>
    </citation>
    <scope>NUCLEOTIDE SEQUENCE</scope>
    <source>
        <strain evidence="5">NBRC 107355</strain>
    </source>
</reference>
<organism evidence="5 6">
    <name type="scientific">Actinocatenispora rupis</name>
    <dbReference type="NCBI Taxonomy" id="519421"/>
    <lineage>
        <taxon>Bacteria</taxon>
        <taxon>Bacillati</taxon>
        <taxon>Actinomycetota</taxon>
        <taxon>Actinomycetes</taxon>
        <taxon>Micromonosporales</taxon>
        <taxon>Micromonosporaceae</taxon>
        <taxon>Actinocatenispora</taxon>
    </lineage>
</organism>
<name>A0A8J3IYP9_9ACTN</name>
<evidence type="ECO:0000256" key="1">
    <source>
        <dbReference type="ARBA" id="ARBA00004196"/>
    </source>
</evidence>
<comment type="similarity">
    <text evidence="2">Belongs to the bacterial solute-binding protein 2 family.</text>
</comment>
<keyword evidence="3" id="KW-0732">Signal</keyword>
<dbReference type="PANTHER" id="PTHR46847:SF1">
    <property type="entry name" value="D-ALLOSE-BINDING PERIPLASMIC PROTEIN-RELATED"/>
    <property type="match status" value="1"/>
</dbReference>
<dbReference type="PANTHER" id="PTHR46847">
    <property type="entry name" value="D-ALLOSE-BINDING PERIPLASMIC PROTEIN-RELATED"/>
    <property type="match status" value="1"/>
</dbReference>
<sequence length="338" mass="35339">MAGAAACSESGPGGSAGGKAAKLGAGETFKLGVSLTFNNTDFWTSYISYEKQFAGKYHAKLIGPLVANNDSGKQISDIRTLIAQGAQALVVNPVDSAAIAPALDYAKSKGIPVVSVDVAPSAGDVYMIVRADNELYGREACDYIGGHAKSGTVAELQGDLSSLNGRDRSTAFEGCMKRKYPKLKVVKYPTKWDTPTATTAASTAMSTYKDLVGIYTQWSGPVSGIIQAERSAGKFTTVGSAKHVILVSNDGVPFEMKDVKDGTLDATISQPANLYAQFAVKYARDALSGKTYAKGQQAASGAGPLVTVAKNLEDPIKAPLVTKDNVDDPHLWGNQAGS</sequence>
<dbReference type="Proteomes" id="UP000612808">
    <property type="component" value="Unassembled WGS sequence"/>
</dbReference>
<keyword evidence="6" id="KW-1185">Reference proteome</keyword>